<dbReference type="Proteomes" id="UP001163321">
    <property type="component" value="Chromosome 8"/>
</dbReference>
<organism evidence="1 2">
    <name type="scientific">Peronosclerospora sorghi</name>
    <dbReference type="NCBI Taxonomy" id="230839"/>
    <lineage>
        <taxon>Eukaryota</taxon>
        <taxon>Sar</taxon>
        <taxon>Stramenopiles</taxon>
        <taxon>Oomycota</taxon>
        <taxon>Peronosporomycetes</taxon>
        <taxon>Peronosporales</taxon>
        <taxon>Peronosporaceae</taxon>
        <taxon>Peronosclerospora</taxon>
    </lineage>
</organism>
<reference evidence="1 2" key="1">
    <citation type="journal article" date="2022" name="bioRxiv">
        <title>The genome of the oomycete Peronosclerospora sorghi, a cosmopolitan pathogen of maize and sorghum, is inflated with dispersed pseudogenes.</title>
        <authorList>
            <person name="Fletcher K."/>
            <person name="Martin F."/>
            <person name="Isakeit T."/>
            <person name="Cavanaugh K."/>
            <person name="Magill C."/>
            <person name="Michelmore R."/>
        </authorList>
    </citation>
    <scope>NUCLEOTIDE SEQUENCE [LARGE SCALE GENOMIC DNA]</scope>
    <source>
        <strain evidence="1">P6</strain>
    </source>
</reference>
<proteinExistence type="predicted"/>
<protein>
    <submittedName>
        <fullName evidence="1">Uncharacterized protein</fullName>
    </submittedName>
</protein>
<comment type="caution">
    <text evidence="1">The sequence shown here is derived from an EMBL/GenBank/DDBJ whole genome shotgun (WGS) entry which is preliminary data.</text>
</comment>
<evidence type="ECO:0000313" key="2">
    <source>
        <dbReference type="Proteomes" id="UP001163321"/>
    </source>
</evidence>
<gene>
    <name evidence="1" type="ORF">PsorP6_004776</name>
</gene>
<dbReference type="EMBL" id="CM047587">
    <property type="protein sequence ID" value="KAI9908808.1"/>
    <property type="molecule type" value="Genomic_DNA"/>
</dbReference>
<evidence type="ECO:0000313" key="1">
    <source>
        <dbReference type="EMBL" id="KAI9908808.1"/>
    </source>
</evidence>
<keyword evidence="2" id="KW-1185">Reference proteome</keyword>
<sequence>MLSHVSRVALRSATARRSCVSHMRLGQVLFFSSEETLKAPANAEEELALTPKVQTVLDQILELNMIEIAELSHAIQTKLGISESAFQVGMGSGASNTEAPASEDKKEEKTAFDVKLSSFDAKSKIKVIKEVRAITGLGLKEAKELVESAPSTLKKDVKKEEADELVEKLKAVGAVVELE</sequence>
<accession>A0ACC0VSV3</accession>
<name>A0ACC0VSV3_9STRA</name>